<dbReference type="AlphaFoldDB" id="S0APV8"/>
<dbReference type="InterPro" id="IPR025948">
    <property type="entry name" value="HTH-like_dom"/>
</dbReference>
<evidence type="ECO:0000313" key="3">
    <source>
        <dbReference type="EMBL" id="AGO61742.1"/>
    </source>
</evidence>
<organism evidence="2 4">
    <name type="scientific">Ferroplasma acidarmanus Fer1</name>
    <dbReference type="NCBI Taxonomy" id="333146"/>
    <lineage>
        <taxon>Archaea</taxon>
        <taxon>Methanobacteriati</taxon>
        <taxon>Thermoplasmatota</taxon>
        <taxon>Thermoplasmata</taxon>
        <taxon>Thermoplasmatales</taxon>
        <taxon>Ferroplasmaceae</taxon>
        <taxon>Ferroplasma</taxon>
    </lineage>
</organism>
<dbReference type="PANTHER" id="PTHR46889">
    <property type="entry name" value="TRANSPOSASE INSF FOR INSERTION SEQUENCE IS3B-RELATED"/>
    <property type="match status" value="1"/>
</dbReference>
<dbReference type="Pfam" id="PF13276">
    <property type="entry name" value="HTH_21"/>
    <property type="match status" value="1"/>
</dbReference>
<dbReference type="InterPro" id="IPR012337">
    <property type="entry name" value="RNaseH-like_sf"/>
</dbReference>
<dbReference type="SUPFAM" id="SSF53098">
    <property type="entry name" value="Ribonuclease H-like"/>
    <property type="match status" value="1"/>
</dbReference>
<protein>
    <recommendedName>
        <fullName evidence="1">Integrase catalytic domain-containing protein</fullName>
    </recommendedName>
</protein>
<dbReference type="KEGG" id="fac:FACI_IFERC01G1762"/>
<dbReference type="RefSeq" id="WP_009886825.1">
    <property type="nucleotide sequence ID" value="NC_021592.1"/>
</dbReference>
<proteinExistence type="predicted"/>
<dbReference type="PANTHER" id="PTHR46889:SF4">
    <property type="entry name" value="TRANSPOSASE INSO FOR INSERTION SEQUENCE ELEMENT IS911B-RELATED"/>
    <property type="match status" value="1"/>
</dbReference>
<accession>S0APV8</accession>
<dbReference type="Proteomes" id="UP000014660">
    <property type="component" value="Chromosome"/>
</dbReference>
<dbReference type="Gene3D" id="3.30.420.10">
    <property type="entry name" value="Ribonuclease H-like superfamily/Ribonuclease H"/>
    <property type="match status" value="1"/>
</dbReference>
<dbReference type="Pfam" id="PF13683">
    <property type="entry name" value="rve_3"/>
    <property type="match status" value="1"/>
</dbReference>
<dbReference type="PROSITE" id="PS50994">
    <property type="entry name" value="INTEGRASE"/>
    <property type="match status" value="1"/>
</dbReference>
<evidence type="ECO:0000259" key="1">
    <source>
        <dbReference type="PROSITE" id="PS50994"/>
    </source>
</evidence>
<gene>
    <name evidence="2" type="ORF">FACI_IFERC00001G0792</name>
    <name evidence="3" type="ORF">FACI_IFERC00001G1762</name>
</gene>
<reference evidence="2" key="3">
    <citation type="submission" date="2013-06" db="EMBL/GenBank/DDBJ databases">
        <title>Comparative genomics in acid mine drainage biofilm communities reveals metabolic and structural differentiation of co-occurring archaea.</title>
        <authorList>
            <person name="Yelton A.P."/>
            <person name="Comolli L.R."/>
            <person name="Justice N."/>
            <person name="Castelle C."/>
            <person name="Denef V.J."/>
            <person name="Thomas B.C."/>
            <person name="Banfield J.F."/>
        </authorList>
    </citation>
    <scope>NUCLEOTIDE SEQUENCE</scope>
    <source>
        <strain evidence="2">Fer1</strain>
    </source>
</reference>
<evidence type="ECO:0000313" key="2">
    <source>
        <dbReference type="EMBL" id="AGO60772.1"/>
    </source>
</evidence>
<dbReference type="EMBL" id="CP004145">
    <property type="protein sequence ID" value="AGO61742.1"/>
    <property type="molecule type" value="Genomic_DNA"/>
</dbReference>
<dbReference type="InterPro" id="IPR036397">
    <property type="entry name" value="RNaseH_sf"/>
</dbReference>
<evidence type="ECO:0000313" key="4">
    <source>
        <dbReference type="Proteomes" id="UP000014660"/>
    </source>
</evidence>
<dbReference type="EMBL" id="CP004145">
    <property type="protein sequence ID" value="AGO60772.1"/>
    <property type="molecule type" value="Genomic_DNA"/>
</dbReference>
<reference evidence="2 4" key="1">
    <citation type="journal article" date="2007" name="Proc. Natl. Acad. Sci. U.S.A.">
        <title>Genome dynamics in a natural archaeal population.</title>
        <authorList>
            <person name="Allen E.E."/>
            <person name="Tyson G.W."/>
            <person name="Whitaker R.J."/>
            <person name="Detter J.C."/>
            <person name="Richardson P.M."/>
            <person name="Banfield J.F."/>
        </authorList>
    </citation>
    <scope>NUCLEOTIDE SEQUENCE [LARGE SCALE GENOMIC DNA]</scope>
    <source>
        <strain evidence="2">Fer1</strain>
        <strain evidence="4">fer1</strain>
    </source>
</reference>
<name>S0APV8_FERAC</name>
<dbReference type="InterPro" id="IPR050900">
    <property type="entry name" value="Transposase_IS3/IS150/IS904"/>
</dbReference>
<keyword evidence="4" id="KW-1185">Reference proteome</keyword>
<sequence>METVNNLGDKLSVSRFSKITGIQRSYIHYNRKSTVRHRKSRIPENIINKVLEISGKRVTYGHRRIWAVLRNEGVKINIKTVRRIIKSNNLQLPYAKHKNRTNKRNLTKPSDINQLWETDIHYVRTHNGMCYLMAVKDCFSKRWLSYNFSRACTAKDCVKPIEDAYAIRYKDSNLNNLVLRTDNGPQYIAREFKTPARLLNIPHEYIEKQTPEDNGDIESFHNSLKTDYIWLNDLESYEDAKELIEYAFNDYNNYRPHSSIGYLTPVEFEKQWNSSEEFRNKFLKERKKKEERRLKNRKINISRRNESVSILH</sequence>
<dbReference type="NCBIfam" id="NF033516">
    <property type="entry name" value="transpos_IS3"/>
    <property type="match status" value="1"/>
</dbReference>
<reference evidence="2" key="2">
    <citation type="submission" date="2013-02" db="EMBL/GenBank/DDBJ databases">
        <authorList>
            <person name="Tyson G.W."/>
            <person name="Allen E.E."/>
            <person name="Banfield J.F."/>
            <person name="Whitaker R."/>
        </authorList>
    </citation>
    <scope>NUCLEOTIDE SEQUENCE</scope>
    <source>
        <strain evidence="2">Fer1</strain>
    </source>
</reference>
<feature type="domain" description="Integrase catalytic" evidence="1">
    <location>
        <begin position="105"/>
        <end position="273"/>
    </location>
</feature>
<dbReference type="InterPro" id="IPR048020">
    <property type="entry name" value="Transpos_IS3"/>
</dbReference>
<dbReference type="GO" id="GO:0003676">
    <property type="term" value="F:nucleic acid binding"/>
    <property type="evidence" value="ECO:0007669"/>
    <property type="project" value="InterPro"/>
</dbReference>
<dbReference type="InterPro" id="IPR001584">
    <property type="entry name" value="Integrase_cat-core"/>
</dbReference>
<dbReference type="GO" id="GO:0015074">
    <property type="term" value="P:DNA integration"/>
    <property type="evidence" value="ECO:0007669"/>
    <property type="project" value="InterPro"/>
</dbReference>
<dbReference type="HOGENOM" id="CLU_027402_31_2_2"/>
<dbReference type="KEGG" id="fac:FACI_IFERC01G0792"/>
<dbReference type="GeneID" id="32192129"/>